<comment type="similarity">
    <text evidence="1">Belongs to the UPF0065 (bug) family.</text>
</comment>
<dbReference type="SUPFAM" id="SSF53850">
    <property type="entry name" value="Periplasmic binding protein-like II"/>
    <property type="match status" value="1"/>
</dbReference>
<feature type="signal peptide" evidence="2">
    <location>
        <begin position="1"/>
        <end position="22"/>
    </location>
</feature>
<evidence type="ECO:0000256" key="1">
    <source>
        <dbReference type="ARBA" id="ARBA00006987"/>
    </source>
</evidence>
<evidence type="ECO:0000256" key="2">
    <source>
        <dbReference type="SAM" id="SignalP"/>
    </source>
</evidence>
<protein>
    <submittedName>
        <fullName evidence="3">Tripartite tricarboxylate transporter substrate binding protein</fullName>
    </submittedName>
</protein>
<evidence type="ECO:0000313" key="4">
    <source>
        <dbReference type="Proteomes" id="UP001148932"/>
    </source>
</evidence>
<proteinExistence type="inferred from homology"/>
<keyword evidence="2" id="KW-0732">Signal</keyword>
<gene>
    <name evidence="3" type="ORF">OIN59_17455</name>
</gene>
<sequence>MTLARALVFSLGVALFGLTASAQDAYPDKVVKIVVPFSAGGSTDLLARSLADRLGDIWKQSVIVDNRAGAAGIIGADAVAKSKPDGYTLLLGTVSTHAVAQTLYPKLPYNVQRDFVPISEMVTIPQLLSVHPSVPVHTVQEFVAYAKARPGEIPYNGSVGTTPHMSMALFAARAGLKMLAIPYRGSGPAMNDLVAGQLLASFDVVMTTMPYMKANKLRVLGVTSAKRSPLLPQVPTIAESGYPGYESDVWFGLFAPAGTPAPIVSKISNDIRTVLNEPKMRQKLEEAGFSIVASNPTQFTARVRDDIQKWRKVIVDADIKVE</sequence>
<dbReference type="CDD" id="cd13578">
    <property type="entry name" value="PBP2_Bug27"/>
    <property type="match status" value="1"/>
</dbReference>
<name>A0ABT5S1L0_9BURK</name>
<evidence type="ECO:0000313" key="3">
    <source>
        <dbReference type="EMBL" id="MDD2179227.1"/>
    </source>
</evidence>
<dbReference type="InterPro" id="IPR042100">
    <property type="entry name" value="Bug_dom1"/>
</dbReference>
<dbReference type="EMBL" id="JAPCKI010000011">
    <property type="protein sequence ID" value="MDD2179227.1"/>
    <property type="molecule type" value="Genomic_DNA"/>
</dbReference>
<reference evidence="3" key="1">
    <citation type="submission" date="2022-10" db="EMBL/GenBank/DDBJ databases">
        <title>Description of microaerobic benzene degrading bacteria.</title>
        <authorList>
            <person name="Bedics A."/>
            <person name="Tancsics A."/>
            <person name="Banerjee S."/>
        </authorList>
    </citation>
    <scope>NUCLEOTIDE SEQUENCE</scope>
    <source>
        <strain evidence="3">D2M1</strain>
    </source>
</reference>
<dbReference type="Proteomes" id="UP001148932">
    <property type="component" value="Unassembled WGS sequence"/>
</dbReference>
<feature type="chain" id="PRO_5045725437" evidence="2">
    <location>
        <begin position="23"/>
        <end position="322"/>
    </location>
</feature>
<dbReference type="PANTHER" id="PTHR42928">
    <property type="entry name" value="TRICARBOXYLATE-BINDING PROTEIN"/>
    <property type="match status" value="1"/>
</dbReference>
<dbReference type="Gene3D" id="3.40.190.10">
    <property type="entry name" value="Periplasmic binding protein-like II"/>
    <property type="match status" value="1"/>
</dbReference>
<keyword evidence="4" id="KW-1185">Reference proteome</keyword>
<dbReference type="RefSeq" id="WP_274112338.1">
    <property type="nucleotide sequence ID" value="NZ_JAPCKI010000011.1"/>
</dbReference>
<dbReference type="PIRSF" id="PIRSF017082">
    <property type="entry name" value="YflP"/>
    <property type="match status" value="1"/>
</dbReference>
<dbReference type="Pfam" id="PF03401">
    <property type="entry name" value="TctC"/>
    <property type="match status" value="1"/>
</dbReference>
<dbReference type="Gene3D" id="3.40.190.150">
    <property type="entry name" value="Bordetella uptake gene, domain 1"/>
    <property type="match status" value="1"/>
</dbReference>
<dbReference type="InterPro" id="IPR005064">
    <property type="entry name" value="BUG"/>
</dbReference>
<comment type="caution">
    <text evidence="3">The sequence shown here is derived from an EMBL/GenBank/DDBJ whole genome shotgun (WGS) entry which is preliminary data.</text>
</comment>
<accession>A0ABT5S1L0</accession>
<organism evidence="3 4">
    <name type="scientific">Acidovorax benzenivorans</name>
    <dbReference type="NCBI Taxonomy" id="2987520"/>
    <lineage>
        <taxon>Bacteria</taxon>
        <taxon>Pseudomonadati</taxon>
        <taxon>Pseudomonadota</taxon>
        <taxon>Betaproteobacteria</taxon>
        <taxon>Burkholderiales</taxon>
        <taxon>Comamonadaceae</taxon>
        <taxon>Acidovorax</taxon>
    </lineage>
</organism>
<dbReference type="PANTHER" id="PTHR42928:SF5">
    <property type="entry name" value="BLR1237 PROTEIN"/>
    <property type="match status" value="1"/>
</dbReference>